<gene>
    <name evidence="2" type="ORF">GCM10010421_35240</name>
</gene>
<sequence length="45" mass="4886">MDEEEQRQDEQPAGGPVVTVPTLEGPVSAPAEAASHWDVRIWGRS</sequence>
<evidence type="ECO:0000313" key="3">
    <source>
        <dbReference type="Proteomes" id="UP001500460"/>
    </source>
</evidence>
<comment type="caution">
    <text evidence="2">The sequence shown here is derived from an EMBL/GenBank/DDBJ whole genome shotgun (WGS) entry which is preliminary data.</text>
</comment>
<evidence type="ECO:0000256" key="1">
    <source>
        <dbReference type="SAM" id="MobiDB-lite"/>
    </source>
</evidence>
<dbReference type="RefSeq" id="WP_344604429.1">
    <property type="nucleotide sequence ID" value="NZ_BAAATK010000021.1"/>
</dbReference>
<evidence type="ECO:0000313" key="2">
    <source>
        <dbReference type="EMBL" id="GAA2441487.1"/>
    </source>
</evidence>
<protein>
    <submittedName>
        <fullName evidence="2">Uncharacterized protein</fullName>
    </submittedName>
</protein>
<accession>A0ABN3JWF3</accession>
<reference evidence="2 3" key="1">
    <citation type="journal article" date="2019" name="Int. J. Syst. Evol. Microbiol.">
        <title>The Global Catalogue of Microorganisms (GCM) 10K type strain sequencing project: providing services to taxonomists for standard genome sequencing and annotation.</title>
        <authorList>
            <consortium name="The Broad Institute Genomics Platform"/>
            <consortium name="The Broad Institute Genome Sequencing Center for Infectious Disease"/>
            <person name="Wu L."/>
            <person name="Ma J."/>
        </authorList>
    </citation>
    <scope>NUCLEOTIDE SEQUENCE [LARGE SCALE GENOMIC DNA]</scope>
    <source>
        <strain evidence="2 3">JCM 6922</strain>
    </source>
</reference>
<feature type="region of interest" description="Disordered" evidence="1">
    <location>
        <begin position="1"/>
        <end position="33"/>
    </location>
</feature>
<proteinExistence type="predicted"/>
<dbReference type="Proteomes" id="UP001500460">
    <property type="component" value="Unassembled WGS sequence"/>
</dbReference>
<keyword evidence="3" id="KW-1185">Reference proteome</keyword>
<dbReference type="EMBL" id="BAAATK010000021">
    <property type="protein sequence ID" value="GAA2441487.1"/>
    <property type="molecule type" value="Genomic_DNA"/>
</dbReference>
<name>A0ABN3JWF3_9ACTN</name>
<organism evidence="2 3">
    <name type="scientific">Streptomyces glaucus</name>
    <dbReference type="NCBI Taxonomy" id="284029"/>
    <lineage>
        <taxon>Bacteria</taxon>
        <taxon>Bacillati</taxon>
        <taxon>Actinomycetota</taxon>
        <taxon>Actinomycetes</taxon>
        <taxon>Kitasatosporales</taxon>
        <taxon>Streptomycetaceae</taxon>
        <taxon>Streptomyces</taxon>
    </lineage>
</organism>